<accession>A0A1I7V8V5</accession>
<dbReference type="Proteomes" id="UP000095285">
    <property type="component" value="Unassembled WGS sequence"/>
</dbReference>
<dbReference type="WBParaSite" id="EN70_11152">
    <property type="protein sequence ID" value="EN70_11152"/>
    <property type="gene ID" value="EN70_11152"/>
</dbReference>
<organism evidence="2 3">
    <name type="scientific">Loa loa</name>
    <name type="common">Eye worm</name>
    <name type="synonym">Filaria loa</name>
    <dbReference type="NCBI Taxonomy" id="7209"/>
    <lineage>
        <taxon>Eukaryota</taxon>
        <taxon>Metazoa</taxon>
        <taxon>Ecdysozoa</taxon>
        <taxon>Nematoda</taxon>
        <taxon>Chromadorea</taxon>
        <taxon>Rhabditida</taxon>
        <taxon>Spirurina</taxon>
        <taxon>Spiruromorpha</taxon>
        <taxon>Filarioidea</taxon>
        <taxon>Onchocercidae</taxon>
        <taxon>Loa</taxon>
    </lineage>
</organism>
<keyword evidence="2" id="KW-1185">Reference proteome</keyword>
<sequence>MQNAKATLVRDSYQQDNRPKKESFLGGSNDSNECLRVDMNFKPSLRANDEISVSHVALLT</sequence>
<evidence type="ECO:0000313" key="2">
    <source>
        <dbReference type="Proteomes" id="UP000095285"/>
    </source>
</evidence>
<proteinExistence type="predicted"/>
<gene>
    <name evidence="3" type="primary">LOAG_18207</name>
</gene>
<dbReference type="AlphaFoldDB" id="A0A1I7V8V5"/>
<protein>
    <submittedName>
        <fullName evidence="3">Uncharacterized protein</fullName>
    </submittedName>
</protein>
<reference evidence="3" key="2">
    <citation type="submission" date="2016-11" db="UniProtKB">
        <authorList>
            <consortium name="WormBaseParasite"/>
        </authorList>
    </citation>
    <scope>IDENTIFICATION</scope>
</reference>
<feature type="region of interest" description="Disordered" evidence="1">
    <location>
        <begin position="1"/>
        <end position="31"/>
    </location>
</feature>
<evidence type="ECO:0000313" key="3">
    <source>
        <dbReference type="WBParaSite" id="EN70_11152"/>
    </source>
</evidence>
<reference evidence="2" key="1">
    <citation type="submission" date="2012-04" db="EMBL/GenBank/DDBJ databases">
        <title>The Genome Sequence of Loa loa.</title>
        <authorList>
            <consortium name="The Broad Institute Genome Sequencing Platform"/>
            <consortium name="Broad Institute Genome Sequencing Center for Infectious Disease"/>
            <person name="Nutman T.B."/>
            <person name="Fink D.L."/>
            <person name="Russ C."/>
            <person name="Young S."/>
            <person name="Zeng Q."/>
            <person name="Gargeya S."/>
            <person name="Alvarado L."/>
            <person name="Berlin A."/>
            <person name="Chapman S.B."/>
            <person name="Chen Z."/>
            <person name="Freedman E."/>
            <person name="Gellesch M."/>
            <person name="Goldberg J."/>
            <person name="Griggs A."/>
            <person name="Gujja S."/>
            <person name="Heilman E.R."/>
            <person name="Heiman D."/>
            <person name="Howarth C."/>
            <person name="Mehta T."/>
            <person name="Neiman D."/>
            <person name="Pearson M."/>
            <person name="Roberts A."/>
            <person name="Saif S."/>
            <person name="Shea T."/>
            <person name="Shenoy N."/>
            <person name="Sisk P."/>
            <person name="Stolte C."/>
            <person name="Sykes S."/>
            <person name="White J."/>
            <person name="Yandava C."/>
            <person name="Haas B."/>
            <person name="Henn M.R."/>
            <person name="Nusbaum C."/>
            <person name="Birren B."/>
        </authorList>
    </citation>
    <scope>NUCLEOTIDE SEQUENCE [LARGE SCALE GENOMIC DNA]</scope>
</reference>
<dbReference type="InParanoid" id="A0A1I7V8V5"/>
<name>A0A1I7V8V5_LOALO</name>
<evidence type="ECO:0000256" key="1">
    <source>
        <dbReference type="SAM" id="MobiDB-lite"/>
    </source>
</evidence>